<feature type="domain" description="Peptidase C3" evidence="12">
    <location>
        <begin position="1430"/>
        <end position="1639"/>
    </location>
</feature>
<dbReference type="GO" id="GO:0003968">
    <property type="term" value="F:RNA-directed RNA polymerase activity"/>
    <property type="evidence" value="ECO:0007669"/>
    <property type="project" value="UniProtKB-KW"/>
</dbReference>
<keyword evidence="5" id="KW-0547">Nucleotide-binding</keyword>
<dbReference type="InterPro" id="IPR043504">
    <property type="entry name" value="Peptidase_S1_PA_chymotrypsin"/>
</dbReference>
<organism evidence="13">
    <name type="scientific">Arivirus 1</name>
    <dbReference type="NCBI Taxonomy" id="1552986"/>
    <lineage>
        <taxon>Viruses</taxon>
        <taxon>Riboviria</taxon>
        <taxon>Orthornavirae</taxon>
        <taxon>Pisuviricota</taxon>
        <taxon>Pisoniviricetes</taxon>
        <taxon>Picornavirales</taxon>
    </lineage>
</organism>
<dbReference type="Pfam" id="PF00910">
    <property type="entry name" value="RNA_helicase"/>
    <property type="match status" value="1"/>
</dbReference>
<dbReference type="InterPro" id="IPR043502">
    <property type="entry name" value="DNA/RNA_pol_sf"/>
</dbReference>
<dbReference type="InterPro" id="IPR027417">
    <property type="entry name" value="P-loop_NTPase"/>
</dbReference>
<evidence type="ECO:0000256" key="5">
    <source>
        <dbReference type="ARBA" id="ARBA00022741"/>
    </source>
</evidence>
<dbReference type="Gene3D" id="3.30.70.270">
    <property type="match status" value="1"/>
</dbReference>
<accession>A0A097BW38</accession>
<keyword evidence="2" id="KW-0645">Protease</keyword>
<evidence type="ECO:0000256" key="7">
    <source>
        <dbReference type="ARBA" id="ARBA00022807"/>
    </source>
</evidence>
<feature type="domain" description="SF3 helicase" evidence="11">
    <location>
        <begin position="708"/>
        <end position="886"/>
    </location>
</feature>
<evidence type="ECO:0000256" key="3">
    <source>
        <dbReference type="ARBA" id="ARBA00022679"/>
    </source>
</evidence>
<dbReference type="EMBL" id="KJ420969">
    <property type="protein sequence ID" value="AIS73137.1"/>
    <property type="molecule type" value="Genomic_RNA"/>
</dbReference>
<dbReference type="Pfam" id="PF12381">
    <property type="entry name" value="Peptidase_C3G"/>
    <property type="match status" value="1"/>
</dbReference>
<keyword evidence="1" id="KW-0696">RNA-directed RNA polymerase</keyword>
<evidence type="ECO:0000259" key="12">
    <source>
        <dbReference type="PROSITE" id="PS51874"/>
    </source>
</evidence>
<evidence type="ECO:0000256" key="8">
    <source>
        <dbReference type="ARBA" id="ARBA00022840"/>
    </source>
</evidence>
<dbReference type="GO" id="GO:0006351">
    <property type="term" value="P:DNA-templated transcription"/>
    <property type="evidence" value="ECO:0007669"/>
    <property type="project" value="InterPro"/>
</dbReference>
<dbReference type="SUPFAM" id="SSF56672">
    <property type="entry name" value="DNA/RNA polymerases"/>
    <property type="match status" value="1"/>
</dbReference>
<dbReference type="GO" id="GO:0003724">
    <property type="term" value="F:RNA helicase activity"/>
    <property type="evidence" value="ECO:0007669"/>
    <property type="project" value="InterPro"/>
</dbReference>
<keyword evidence="6" id="KW-0378">Hydrolase</keyword>
<evidence type="ECO:0000256" key="2">
    <source>
        <dbReference type="ARBA" id="ARBA00022670"/>
    </source>
</evidence>
<evidence type="ECO:0000256" key="1">
    <source>
        <dbReference type="ARBA" id="ARBA00022484"/>
    </source>
</evidence>
<protein>
    <submittedName>
        <fullName evidence="13">Non-structural polyprotein</fullName>
    </submittedName>
</protein>
<dbReference type="InterPro" id="IPR000605">
    <property type="entry name" value="Helicase_SF3_ssDNA/RNA_vir"/>
</dbReference>
<proteinExistence type="predicted"/>
<dbReference type="InterPro" id="IPR009003">
    <property type="entry name" value="Peptidase_S1_PA"/>
</dbReference>
<dbReference type="GO" id="GO:0039694">
    <property type="term" value="P:viral RNA genome replication"/>
    <property type="evidence" value="ECO:0007669"/>
    <property type="project" value="InterPro"/>
</dbReference>
<reference evidence="13" key="1">
    <citation type="journal article" date="2014" name="Virology">
        <title>Geographic variation in the eukaryotic virome of human diarrhea.</title>
        <authorList>
            <person name="Holtz L.R."/>
            <person name="Cao S."/>
            <person name="Zhao G."/>
            <person name="Bauer I.K."/>
            <person name="Denno D.M."/>
            <person name="Klein E.J."/>
            <person name="Antonio M."/>
            <person name="Stine O.C."/>
            <person name="Snelling T.L."/>
            <person name="Kirkwood C.D."/>
            <person name="Wang D."/>
        </authorList>
    </citation>
    <scope>NUCLEOTIDE SEQUENCE</scope>
    <source>
        <strain evidence="13">A0197177/6176/2010</strain>
    </source>
</reference>
<dbReference type="SUPFAM" id="SSF52540">
    <property type="entry name" value="P-loop containing nucleoside triphosphate hydrolases"/>
    <property type="match status" value="1"/>
</dbReference>
<dbReference type="GO" id="GO:0006508">
    <property type="term" value="P:proteolysis"/>
    <property type="evidence" value="ECO:0007669"/>
    <property type="project" value="UniProtKB-KW"/>
</dbReference>
<dbReference type="Gene3D" id="2.40.10.10">
    <property type="entry name" value="Trypsin-like serine proteases"/>
    <property type="match status" value="1"/>
</dbReference>
<dbReference type="InterPro" id="IPR024387">
    <property type="entry name" value="Pept_C3G_Picornavir"/>
</dbReference>
<dbReference type="SUPFAM" id="SSF50494">
    <property type="entry name" value="Trypsin-like serine proteases"/>
    <property type="match status" value="1"/>
</dbReference>
<dbReference type="PROSITE" id="PS51218">
    <property type="entry name" value="SF3_HELICASE_2"/>
    <property type="match status" value="1"/>
</dbReference>
<dbReference type="GO" id="GO:0005524">
    <property type="term" value="F:ATP binding"/>
    <property type="evidence" value="ECO:0007669"/>
    <property type="project" value="UniProtKB-KW"/>
</dbReference>
<dbReference type="InterPro" id="IPR014759">
    <property type="entry name" value="Helicase_SF3_ssRNA_vir"/>
</dbReference>
<evidence type="ECO:0000256" key="4">
    <source>
        <dbReference type="ARBA" id="ARBA00022695"/>
    </source>
</evidence>
<name>A0A097BW38_9VIRU</name>
<dbReference type="Gene3D" id="1.20.960.20">
    <property type="match status" value="1"/>
</dbReference>
<evidence type="ECO:0000259" key="11">
    <source>
        <dbReference type="PROSITE" id="PS51218"/>
    </source>
</evidence>
<keyword evidence="8" id="KW-0067">ATP-binding</keyword>
<dbReference type="GO" id="GO:0003723">
    <property type="term" value="F:RNA binding"/>
    <property type="evidence" value="ECO:0007669"/>
    <property type="project" value="InterPro"/>
</dbReference>
<dbReference type="InterPro" id="IPR001205">
    <property type="entry name" value="RNA-dir_pol_C"/>
</dbReference>
<dbReference type="InterPro" id="IPR007094">
    <property type="entry name" value="RNA-dir_pol_PSvirus"/>
</dbReference>
<keyword evidence="3" id="KW-0808">Transferase</keyword>
<evidence type="ECO:0000256" key="9">
    <source>
        <dbReference type="ARBA" id="ARBA00022953"/>
    </source>
</evidence>
<evidence type="ECO:0000256" key="6">
    <source>
        <dbReference type="ARBA" id="ARBA00022801"/>
    </source>
</evidence>
<dbReference type="CDD" id="cd23169">
    <property type="entry name" value="ps-ssRNAv-Picornavirales"/>
    <property type="match status" value="1"/>
</dbReference>
<dbReference type="GO" id="GO:0004197">
    <property type="term" value="F:cysteine-type endopeptidase activity"/>
    <property type="evidence" value="ECO:0007669"/>
    <property type="project" value="InterPro"/>
</dbReference>
<keyword evidence="9" id="KW-0693">Viral RNA replication</keyword>
<keyword evidence="4" id="KW-0548">Nucleotidyltransferase</keyword>
<dbReference type="InterPro" id="IPR044067">
    <property type="entry name" value="PCV_3C_PRO"/>
</dbReference>
<sequence>MAPLPIVFVPYKPKINVNETSHVYKVPTTRKQCKHEISKKTLPVYLSKYSKPSSELTKEYKQVMPVLQMCQANSVHPTQSQTKSSKPFERNLPLFRHRGPERWTYVSAKYSQLLHAHCPDFNLYADLFTYDYSLFSDKLKVIVRKTPVYTHYIPIAHYPYFLGYVRTSEFTSSPLFASQVIGDDSIAHYLSTHAGRRRFIRQHTYYHIHQEIFEILYPSYCYHDPAPRAAPQCGYRCFEFYQNCNWHKNMEYDARLRCNRELLYKILCHFKLNDSLDFWLSLGLNFNDQSIFISEPDEEENTQRIISYRLRPKSVPPHLPYVFFFMTADDDPNSIRLANPKICEPEEICGELLPDKYLYLMYPALRRHPDAIRFSKTQIAQAKLEPTFRLRYEPVPTSPTTFTHWNCGRVFTEFREYAQHVRDNQCTGIDMGSQDQSADAPLMFTRHYVTDKLTSLLHLARDAKDALPRWIHAHSRFIINLVCNCVSLTCSKSWMACLASLSALTNEILSEFPQLLRDRVDALVNCLKQVLSRFFPVAQAQPTFQHDHQVANESFITSLFSILSSLIPGVSVDAQLLKARVQRIQLMSQCLNSAKHIGEWFCMIFDKIWIWVQIYWFGATSEDLARVRSLLASPEIQTWINDVTALEKGKSDEQGKCTPPLIVNILKDPELQARVIELRTTGENIMATLATSDKLHTSRLMTLVQTHMKKLDRWYKMFEDVLGSSASKHEPFIIYLYGEPGVGKSYCVDYICQALAKVVGREYDPNRDKFGKPRDSQYHDGYNNQFCYYLDDFLQVPNEQANASEISFLIDAGSRTPYHMSMAALEKKATSYFTSPLVIVTSNKQLCAESFEQMIESFPALARRIDVSVEVRRDPSIRVSRTENFDPRGLYFELSRFRLEKSHINGGVFEPLGRPCEWGMFLSALSVLFVKKMRHQEKLDTMATMPKQLEDTIVQYANRYSTIPADDHEIIDMLFERHSMQLENANWNVSPNYIGHDRQEEIAGIDRFVSPVASHISSHTTLNIDSLYQMEPQEKLEEPLRLIERVQSAPDLVEEHIRQRQVTQAGELEPGDYYCPVTNCTHVFPRDIQQRLVFRHFLVHAQERTVSGDRHDICARDMEDFLNNFVIIDEVPLNQQEEELYASAQQLFVDYKPYGSPWSISELLIKERYGFIREVLEIYQQRESTSLLTRIYNWPMHMMRSGAAHLRRCMSNTLRHLIDMAKSSYTDMLNEARQTAEKLAERLGGLVIGGIVCTVLASVFAFCLMRWWKSPDPKPLEEAFVSGDLRTSAKKKKIRRVEAEEYEPEAFVSGDLRTAAKKKRKQRVECRYAANYRVNYELLNSVTMTRVDVTEDPDLTVMWSEGKLSILWRDGEQEDHDIGASTVRRDIEFAKIIAKHFNDMDATYTEAKTDRMELVKEQIGKYPRAEASRDAATTDLCQILSHNLARVINLHNGLVLNGVFLENSILMFPRHLLGAEDPNGKTIKVVVHEGQSLTLTLGDTYPFVEREDKDTIFVDLRKTHIPARPSIVNKFMKESDEIRRTAGYLLSPVISKDGLRLDFLQAKQLLDLEPIERAEYQNMARNMTYTTVGCIAYKGDSVSGDCGSLILRMDTREPRKLLGFHVAGSTGDGTGVVWTQEQLKHEIARFQVMQAAFDLEFVPLDLDEFYDCIEPEEYEDCVGIPLTYIEPIAMIDRALAPGCPLTTSLRPSPIYEQIIPSSSGPSTLRPFVDSSGQRKEPLKIALSKLEAPLINFEPELLDKCALRMRIEYKKTGRLQWYGSSHHGKLTLRENIQGVEDDEWIKPINMKTSPGYPYVLAGNKGKYINSETAEISSILENAIRQREEMCRNGEEMPALMIDVLKDERLSNDKREKGKVRIFNVCPLDFNMLVRKYFTRFMAQMMNDHVRGEVSVGLNPHADDWKAFHMCLHKSGDHWIAGDYSAWDKRMPYQVAMALLPLVEEFYQQFSDYEPQDAMVREVLLRQAFQSVRLAQTQTKGLIYRVHQSMPSGIAVTAVYNSLINALLFRVIYAELAIKNGLSHAKAVNEYSQHVKFAAYGDDHIARVDNFAFPFFNMLTISSQMAEHNITYTAATKEDVTGPEVQDEDLTYLKRRFVNRAGRMDAPMDLTAILDILNWVNASNPYDVNEACEAAIKSVLIELSHHSRKDFNIWYEKILKIATRAGLDVPVVSYDEVVNIRRNEDFDYYENFLT</sequence>
<dbReference type="PROSITE" id="PS50507">
    <property type="entry name" value="RDRP_SSRNA_POS"/>
    <property type="match status" value="1"/>
</dbReference>
<dbReference type="InterPro" id="IPR043128">
    <property type="entry name" value="Rev_trsase/Diguanyl_cyclase"/>
</dbReference>
<keyword evidence="7" id="KW-0788">Thiol protease</keyword>
<evidence type="ECO:0000259" key="10">
    <source>
        <dbReference type="PROSITE" id="PS50507"/>
    </source>
</evidence>
<dbReference type="PROSITE" id="PS51874">
    <property type="entry name" value="PCV_3C_PRO"/>
    <property type="match status" value="1"/>
</dbReference>
<dbReference type="Pfam" id="PF00680">
    <property type="entry name" value="RdRP_1"/>
    <property type="match status" value="1"/>
</dbReference>
<evidence type="ECO:0000313" key="13">
    <source>
        <dbReference type="EMBL" id="AIS73137.1"/>
    </source>
</evidence>
<feature type="domain" description="RdRp catalytic" evidence="10">
    <location>
        <begin position="1931"/>
        <end position="2070"/>
    </location>
</feature>